<proteinExistence type="predicted"/>
<evidence type="ECO:0000313" key="3">
    <source>
        <dbReference type="Proteomes" id="UP000275408"/>
    </source>
</evidence>
<keyword evidence="1" id="KW-0732">Signal</keyword>
<comment type="caution">
    <text evidence="2">The sequence shown here is derived from an EMBL/GenBank/DDBJ whole genome shotgun (WGS) entry which is preliminary data.</text>
</comment>
<evidence type="ECO:0000313" key="2">
    <source>
        <dbReference type="EMBL" id="RMX44982.1"/>
    </source>
</evidence>
<feature type="signal peptide" evidence="1">
    <location>
        <begin position="1"/>
        <end position="22"/>
    </location>
</feature>
<keyword evidence="3" id="KW-1185">Reference proteome</keyword>
<organism evidence="2 3">
    <name type="scientific">Pocillopora damicornis</name>
    <name type="common">Cauliflower coral</name>
    <name type="synonym">Millepora damicornis</name>
    <dbReference type="NCBI Taxonomy" id="46731"/>
    <lineage>
        <taxon>Eukaryota</taxon>
        <taxon>Metazoa</taxon>
        <taxon>Cnidaria</taxon>
        <taxon>Anthozoa</taxon>
        <taxon>Hexacorallia</taxon>
        <taxon>Scleractinia</taxon>
        <taxon>Astrocoeniina</taxon>
        <taxon>Pocilloporidae</taxon>
        <taxon>Pocillopora</taxon>
    </lineage>
</organism>
<sequence length="177" mass="20240">MKNITWRMTILVSSLLIIATGSRQTDHESNAGEKIAIRVFNHDYRATVNDVLRKLETAQLQRRGFTRTVINETVTTADERPVTSTVLHFYKKIPCRQLMFVEEEVRRLWPEAWGEDVSRRVVSAASRAMLFSGKMCTAGIEVHFPPRGGCAAKKEKRSSKRKCEDWCLFCFSANAEN</sequence>
<dbReference type="Proteomes" id="UP000275408">
    <property type="component" value="Unassembled WGS sequence"/>
</dbReference>
<protein>
    <submittedName>
        <fullName evidence="2">Uncharacterized protein</fullName>
    </submittedName>
</protein>
<accession>A0A3M6TU99</accession>
<name>A0A3M6TU99_POCDA</name>
<reference evidence="2 3" key="1">
    <citation type="journal article" date="2018" name="Sci. Rep.">
        <title>Comparative analysis of the Pocillopora damicornis genome highlights role of immune system in coral evolution.</title>
        <authorList>
            <person name="Cunning R."/>
            <person name="Bay R.A."/>
            <person name="Gillette P."/>
            <person name="Baker A.C."/>
            <person name="Traylor-Knowles N."/>
        </authorList>
    </citation>
    <scope>NUCLEOTIDE SEQUENCE [LARGE SCALE GENOMIC DNA]</scope>
    <source>
        <strain evidence="2">RSMAS</strain>
        <tissue evidence="2">Whole animal</tissue>
    </source>
</reference>
<dbReference type="EMBL" id="RCHS01002918">
    <property type="protein sequence ID" value="RMX44982.1"/>
    <property type="molecule type" value="Genomic_DNA"/>
</dbReference>
<evidence type="ECO:0000256" key="1">
    <source>
        <dbReference type="SAM" id="SignalP"/>
    </source>
</evidence>
<gene>
    <name evidence="2" type="ORF">pdam_00017360</name>
</gene>
<feature type="chain" id="PRO_5018118220" evidence="1">
    <location>
        <begin position="23"/>
        <end position="177"/>
    </location>
</feature>
<dbReference type="AlphaFoldDB" id="A0A3M6TU99"/>